<dbReference type="EMBL" id="VMBF01000008">
    <property type="protein sequence ID" value="TSJ73876.1"/>
    <property type="molecule type" value="Genomic_DNA"/>
</dbReference>
<comment type="caution">
    <text evidence="1">The sequence shown here is derived from an EMBL/GenBank/DDBJ whole genome shotgun (WGS) entry which is preliminary data.</text>
</comment>
<dbReference type="Proteomes" id="UP000322315">
    <property type="component" value="Unassembled WGS sequence"/>
</dbReference>
<sequence>MLKSIGSNQAASLKLFGRYHKGRALRYKSSHLLRRAVGFLLQSLTRVFQPVKSKGQWLALLALFVVCTSCAQDKRPIQGETEFQKELNAEYKDASKSPLKDKDRKNFKGLDFFKFDSTYVVTANFKRTPNEKTFKMKTTTDHRPIYVKYGELSFSLKGEAFKLNIYQNQGLIETEGFEDYLFLPFLDETNGLESYGGGRYLDARIPKGNTMQIDFNKAYNPYCAYNDKYSCPIVPRKNYLKTRVEAGVKAFNKG</sequence>
<reference evidence="1 4" key="1">
    <citation type="journal article" date="2015" name="Int. J. Syst. Evol. Microbiol.">
        <title>Algibacter amylolyticus sp. nov., isolated from intertidal sediment.</title>
        <authorList>
            <person name="Zhang D.C."/>
            <person name="Wu J."/>
            <person name="Neuner K."/>
            <person name="Yao J."/>
            <person name="Margesin R."/>
        </authorList>
    </citation>
    <scope>NUCLEOTIDE SEQUENCE [LARGE SCALE GENOMIC DNA]</scope>
    <source>
        <strain evidence="1 4">RU-4-M-4</strain>
    </source>
</reference>
<dbReference type="Proteomes" id="UP000315145">
    <property type="component" value="Unassembled WGS sequence"/>
</dbReference>
<dbReference type="InterPro" id="IPR012467">
    <property type="entry name" value="DUF1684"/>
</dbReference>
<dbReference type="EMBL" id="VWRS01000008">
    <property type="protein sequence ID" value="KAA5823388.1"/>
    <property type="molecule type" value="Genomic_DNA"/>
</dbReference>
<proteinExistence type="predicted"/>
<dbReference type="PANTHER" id="PTHR41913:SF1">
    <property type="entry name" value="DUF1684 DOMAIN-CONTAINING PROTEIN"/>
    <property type="match status" value="1"/>
</dbReference>
<reference evidence="1" key="3">
    <citation type="submission" date="2019-09" db="EMBL/GenBank/DDBJ databases">
        <authorList>
            <person name="Zhang D.-C."/>
        </authorList>
    </citation>
    <scope>NUCLEOTIDE SEQUENCE</scope>
    <source>
        <strain evidence="1">RU-4-M-4</strain>
    </source>
</reference>
<reference evidence="2 3" key="2">
    <citation type="submission" date="2019-07" db="EMBL/GenBank/DDBJ databases">
        <title>Algibacter marinivivus sp. nov., isolated from the surface of a marine red alga.</title>
        <authorList>
            <person name="Zhong X."/>
            <person name="Xu W."/>
            <person name="Zhang Y."/>
            <person name="Zhang Q."/>
            <person name="Du Z."/>
        </authorList>
    </citation>
    <scope>NUCLEOTIDE SEQUENCE [LARGE SCALE GENOMIC DNA]</scope>
    <source>
        <strain evidence="2 3">RU-4-M-4</strain>
    </source>
</reference>
<keyword evidence="3" id="KW-1185">Reference proteome</keyword>
<protein>
    <submittedName>
        <fullName evidence="1">DUF1684 domain-containing protein</fullName>
    </submittedName>
</protein>
<dbReference type="PANTHER" id="PTHR41913">
    <property type="entry name" value="DUF1684 DOMAIN-CONTAINING PROTEIN"/>
    <property type="match status" value="1"/>
</dbReference>
<evidence type="ECO:0000313" key="3">
    <source>
        <dbReference type="Proteomes" id="UP000315145"/>
    </source>
</evidence>
<dbReference type="OrthoDB" id="5493262at2"/>
<evidence type="ECO:0000313" key="4">
    <source>
        <dbReference type="Proteomes" id="UP000322315"/>
    </source>
</evidence>
<evidence type="ECO:0000313" key="2">
    <source>
        <dbReference type="EMBL" id="TSJ73876.1"/>
    </source>
</evidence>
<organism evidence="1 4">
    <name type="scientific">Algibacter amylolyticus</name>
    <dbReference type="NCBI Taxonomy" id="1608400"/>
    <lineage>
        <taxon>Bacteria</taxon>
        <taxon>Pseudomonadati</taxon>
        <taxon>Bacteroidota</taxon>
        <taxon>Flavobacteriia</taxon>
        <taxon>Flavobacteriales</taxon>
        <taxon>Flavobacteriaceae</taxon>
        <taxon>Algibacter</taxon>
    </lineage>
</organism>
<dbReference type="AlphaFoldDB" id="A0A5M7B4M8"/>
<evidence type="ECO:0000313" key="1">
    <source>
        <dbReference type="EMBL" id="KAA5823388.1"/>
    </source>
</evidence>
<gene>
    <name evidence="1" type="ORF">F2B50_11815</name>
    <name evidence="2" type="ORF">FPF71_11815</name>
</gene>
<accession>A0A5M7B4M8</accession>
<dbReference type="Pfam" id="PF07920">
    <property type="entry name" value="DUF1684"/>
    <property type="match status" value="1"/>
</dbReference>
<name>A0A5M7B4M8_9FLAO</name>